<evidence type="ECO:0000256" key="7">
    <source>
        <dbReference type="ARBA" id="ARBA00023014"/>
    </source>
</evidence>
<dbReference type="GO" id="GO:0005524">
    <property type="term" value="F:ATP binding"/>
    <property type="evidence" value="ECO:0007669"/>
    <property type="project" value="UniProtKB-KW"/>
</dbReference>
<feature type="coiled-coil region" evidence="11">
    <location>
        <begin position="356"/>
        <end position="383"/>
    </location>
</feature>
<dbReference type="PROSITE" id="PS51193">
    <property type="entry name" value="HELICASE_ATP_BIND_2"/>
    <property type="match status" value="1"/>
</dbReference>
<dbReference type="Pfam" id="PF06733">
    <property type="entry name" value="DEAD_2"/>
    <property type="match status" value="1"/>
</dbReference>
<evidence type="ECO:0000259" key="12">
    <source>
        <dbReference type="PROSITE" id="PS51193"/>
    </source>
</evidence>
<evidence type="ECO:0000256" key="9">
    <source>
        <dbReference type="ARBA" id="ARBA00023235"/>
    </source>
</evidence>
<dbReference type="Pfam" id="PF13307">
    <property type="entry name" value="Helicase_C_2"/>
    <property type="match status" value="1"/>
</dbReference>
<comment type="similarity">
    <text evidence="10">Belongs to the helicase family. DinG subfamily.</text>
</comment>
<dbReference type="InterPro" id="IPR045028">
    <property type="entry name" value="DinG/Rad3-like"/>
</dbReference>
<evidence type="ECO:0000313" key="13">
    <source>
        <dbReference type="EMBL" id="PNC17137.1"/>
    </source>
</evidence>
<keyword evidence="5" id="KW-0067">ATP-binding</keyword>
<dbReference type="Proteomes" id="UP000236000">
    <property type="component" value="Unassembled WGS sequence"/>
</dbReference>
<keyword evidence="1" id="KW-0479">Metal-binding</keyword>
<evidence type="ECO:0000256" key="2">
    <source>
        <dbReference type="ARBA" id="ARBA00022741"/>
    </source>
</evidence>
<sequence length="661" mass="73919">MNGAGADEEEGVSAFEAYVHRAFARDGLFSRARDFEYRAEQQSMALAVARALQVDAPLLVEAGTGVGKSLGYLLPAVKFALDFDRKAVISTHTINLQEQLFNKDIPLLRSALGIDFSAALLKGRQNYLCHTRLRRALSQMDSLFTQGEAAELKRIQDWALRTQDGTLSNMTFRPSPKVWAMVCSEPHACSMRHCGPSCPYQVARKRVLEAKVVVLNHTLFFGLMAQAEDSEEAGFVFPGDFVVLDEAHMIENIAAKQLGVQLSQPHLNYELLRMFNPRTRKGLLKPLNNAALFQCVQEVIDASDLFFQNARDDLGFAGSGKIVRILRPEWSQDILSLPLAELVGELKREAARQEENVAVKDELADMAARMEEAQASLKVLMDMTEEGHVYWAERSGPEGRSMSVCSAPVEVGDILRERLFSAGRSAVLTSATLGTGDADMSYFAGRVGAESVRKLQIGSPFNYREQMRLIVARSMPEPDQPEYAEVLPEWIKRYLAESRGRAFVLFTSYRLMVQVAEKVRPFCEEQGWTLYVQGQDMQRHAMLEAFRKDVNSVLFGTDSFWTGVDVPGEALSNVIVTRLPFEVPDHPLVESRFESIRARGGNPFYEYSVPVAILKLRQGVGRLIRTKSDSGMVVILDPRVATKRYGARFIKSLPDARLEFV</sequence>
<dbReference type="OrthoDB" id="9803913at2"/>
<feature type="domain" description="Helicase ATP-binding" evidence="12">
    <location>
        <begin position="27"/>
        <end position="291"/>
    </location>
</feature>
<dbReference type="GO" id="GO:0003678">
    <property type="term" value="F:DNA helicase activity"/>
    <property type="evidence" value="ECO:0007669"/>
    <property type="project" value="InterPro"/>
</dbReference>
<evidence type="ECO:0000256" key="4">
    <source>
        <dbReference type="ARBA" id="ARBA00022806"/>
    </source>
</evidence>
<keyword evidence="11" id="KW-0175">Coiled coil</keyword>
<dbReference type="PANTHER" id="PTHR11472:SF34">
    <property type="entry name" value="REGULATOR OF TELOMERE ELONGATION HELICASE 1"/>
    <property type="match status" value="1"/>
</dbReference>
<name>A0A2N8HBB1_9BACT</name>
<comment type="caution">
    <text evidence="13">The sequence shown here is derived from an EMBL/GenBank/DDBJ whole genome shotgun (WGS) entry which is preliminary data.</text>
</comment>
<proteinExistence type="inferred from homology"/>
<protein>
    <submittedName>
        <fullName evidence="13">ATP-dependent helicase</fullName>
    </submittedName>
</protein>
<evidence type="ECO:0000256" key="11">
    <source>
        <dbReference type="SAM" id="Coils"/>
    </source>
</evidence>
<gene>
    <name evidence="13" type="ORF">CXU22_10935</name>
</gene>
<dbReference type="PANTHER" id="PTHR11472">
    <property type="entry name" value="DNA REPAIR DEAD HELICASE RAD3/XP-D SUBFAMILY MEMBER"/>
    <property type="match status" value="1"/>
</dbReference>
<keyword evidence="2" id="KW-0547">Nucleotide-binding</keyword>
<evidence type="ECO:0000256" key="6">
    <source>
        <dbReference type="ARBA" id="ARBA00023004"/>
    </source>
</evidence>
<dbReference type="GO" id="GO:0046872">
    <property type="term" value="F:metal ion binding"/>
    <property type="evidence" value="ECO:0007669"/>
    <property type="project" value="UniProtKB-KW"/>
</dbReference>
<evidence type="ECO:0000256" key="5">
    <source>
        <dbReference type="ARBA" id="ARBA00022840"/>
    </source>
</evidence>
<dbReference type="Gene3D" id="3.40.50.300">
    <property type="entry name" value="P-loop containing nucleotide triphosphate hydrolases"/>
    <property type="match status" value="2"/>
</dbReference>
<keyword evidence="4 13" id="KW-0347">Helicase</keyword>
<dbReference type="GO" id="GO:0006139">
    <property type="term" value="P:nucleobase-containing compound metabolic process"/>
    <property type="evidence" value="ECO:0007669"/>
    <property type="project" value="InterPro"/>
</dbReference>
<dbReference type="EMBL" id="PJKA01000013">
    <property type="protein sequence ID" value="PNC17137.1"/>
    <property type="molecule type" value="Genomic_DNA"/>
</dbReference>
<dbReference type="InterPro" id="IPR014013">
    <property type="entry name" value="Helic_SF1/SF2_ATP-bd_DinG/Rad3"/>
</dbReference>
<dbReference type="SMART" id="SM00491">
    <property type="entry name" value="HELICc2"/>
    <property type="match status" value="1"/>
</dbReference>
<dbReference type="InterPro" id="IPR027417">
    <property type="entry name" value="P-loop_NTPase"/>
</dbReference>
<dbReference type="SUPFAM" id="SSF52540">
    <property type="entry name" value="P-loop containing nucleoside triphosphate hydrolases"/>
    <property type="match status" value="1"/>
</dbReference>
<keyword evidence="8" id="KW-0238">DNA-binding</keyword>
<evidence type="ECO:0000256" key="3">
    <source>
        <dbReference type="ARBA" id="ARBA00022801"/>
    </source>
</evidence>
<dbReference type="GO" id="GO:0051536">
    <property type="term" value="F:iron-sulfur cluster binding"/>
    <property type="evidence" value="ECO:0007669"/>
    <property type="project" value="UniProtKB-KW"/>
</dbReference>
<reference evidence="13 14" key="1">
    <citation type="journal article" date="2017" name="BMC Genomics">
        <title>Genome sequencing of 39 Akkermansia muciniphila isolates reveals its population structure, genomic and functional diverisity, and global distribution in mammalian gut microbiotas.</title>
        <authorList>
            <person name="Guo X."/>
            <person name="Li S."/>
            <person name="Zhang J."/>
            <person name="Wu F."/>
            <person name="Li X."/>
            <person name="Wu D."/>
            <person name="Zhang M."/>
            <person name="Ou Z."/>
            <person name="Jie Z."/>
            <person name="Yan Q."/>
            <person name="Li P."/>
            <person name="Yi J."/>
            <person name="Peng Y."/>
        </authorList>
    </citation>
    <scope>NUCLEOTIDE SEQUENCE [LARGE SCALE GENOMIC DNA]</scope>
    <source>
        <strain evidence="13 14">GP24</strain>
    </source>
</reference>
<keyword evidence="7" id="KW-0411">Iron-sulfur</keyword>
<evidence type="ECO:0000256" key="8">
    <source>
        <dbReference type="ARBA" id="ARBA00023125"/>
    </source>
</evidence>
<dbReference type="InterPro" id="IPR006555">
    <property type="entry name" value="ATP-dep_Helicase_C"/>
</dbReference>
<dbReference type="InterPro" id="IPR010614">
    <property type="entry name" value="RAD3-like_helicase_DEAD"/>
</dbReference>
<evidence type="ECO:0000256" key="1">
    <source>
        <dbReference type="ARBA" id="ARBA00022723"/>
    </source>
</evidence>
<dbReference type="RefSeq" id="WP_102715400.1">
    <property type="nucleotide sequence ID" value="NZ_PJKA01000013.1"/>
</dbReference>
<keyword evidence="6" id="KW-0408">Iron</keyword>
<organism evidence="13 14">
    <name type="scientific">Akkermansia muciniphila</name>
    <dbReference type="NCBI Taxonomy" id="239935"/>
    <lineage>
        <taxon>Bacteria</taxon>
        <taxon>Pseudomonadati</taxon>
        <taxon>Verrucomicrobiota</taxon>
        <taxon>Verrucomicrobiia</taxon>
        <taxon>Verrucomicrobiales</taxon>
        <taxon>Akkermansiaceae</taxon>
        <taxon>Akkermansia</taxon>
    </lineage>
</organism>
<dbReference type="GO" id="GO:0003677">
    <property type="term" value="F:DNA binding"/>
    <property type="evidence" value="ECO:0007669"/>
    <property type="project" value="UniProtKB-KW"/>
</dbReference>
<dbReference type="AlphaFoldDB" id="A0A2N8HBB1"/>
<evidence type="ECO:0000313" key="14">
    <source>
        <dbReference type="Proteomes" id="UP000236000"/>
    </source>
</evidence>
<dbReference type="GO" id="GO:0016818">
    <property type="term" value="F:hydrolase activity, acting on acid anhydrides, in phosphorus-containing anhydrides"/>
    <property type="evidence" value="ECO:0007669"/>
    <property type="project" value="InterPro"/>
</dbReference>
<keyword evidence="3" id="KW-0378">Hydrolase</keyword>
<evidence type="ECO:0000256" key="10">
    <source>
        <dbReference type="ARBA" id="ARBA00038058"/>
    </source>
</evidence>
<keyword evidence="9" id="KW-0413">Isomerase</keyword>
<accession>A0A2N8HBB1</accession>